<reference evidence="1 2" key="1">
    <citation type="submission" date="2018-04" db="EMBL/GenBank/DDBJ databases">
        <title>Genomic Encyclopedia of Archaeal and Bacterial Type Strains, Phase II (KMG-II): from individual species to whole genera.</title>
        <authorList>
            <person name="Goeker M."/>
        </authorList>
    </citation>
    <scope>NUCLEOTIDE SEQUENCE [LARGE SCALE GENOMIC DNA]</scope>
    <source>
        <strain evidence="1 2">DSM 5822</strain>
    </source>
</reference>
<dbReference type="PANTHER" id="PTHR40697:SF2">
    <property type="entry name" value="ATP-NAD KINASE-RELATED"/>
    <property type="match status" value="1"/>
</dbReference>
<dbReference type="RefSeq" id="WP_107866314.1">
    <property type="nucleotide sequence ID" value="NZ_QAON01000012.1"/>
</dbReference>
<dbReference type="GO" id="GO:0051287">
    <property type="term" value="F:NAD binding"/>
    <property type="evidence" value="ECO:0007669"/>
    <property type="project" value="UniProtKB-ARBA"/>
</dbReference>
<gene>
    <name evidence="1" type="ORF">C8N29_11279</name>
</gene>
<dbReference type="AlphaFoldDB" id="A0A2T5IWX5"/>
<dbReference type="PANTHER" id="PTHR40697">
    <property type="entry name" value="ACETOIN CATABOLISM PROTEIN X"/>
    <property type="match status" value="1"/>
</dbReference>
<dbReference type="GO" id="GO:0003951">
    <property type="term" value="F:NAD+ kinase activity"/>
    <property type="evidence" value="ECO:0007669"/>
    <property type="project" value="InterPro"/>
</dbReference>
<dbReference type="Proteomes" id="UP000244223">
    <property type="component" value="Unassembled WGS sequence"/>
</dbReference>
<dbReference type="EMBL" id="QAON01000012">
    <property type="protein sequence ID" value="PTQ88434.1"/>
    <property type="molecule type" value="Genomic_DNA"/>
</dbReference>
<dbReference type="InterPro" id="IPR011386">
    <property type="entry name" value="Put_ATP-NAD_kin"/>
</dbReference>
<dbReference type="InterPro" id="IPR016064">
    <property type="entry name" value="NAD/diacylglycerol_kinase_sf"/>
</dbReference>
<proteinExistence type="predicted"/>
<dbReference type="Pfam" id="PF20143">
    <property type="entry name" value="NAD_kinase_C"/>
    <property type="match status" value="1"/>
</dbReference>
<protein>
    <submittedName>
        <fullName evidence="1">Putative polyphosphate/ATP-dependent NAD kinase</fullName>
    </submittedName>
</protein>
<evidence type="ECO:0000313" key="1">
    <source>
        <dbReference type="EMBL" id="PTQ88434.1"/>
    </source>
</evidence>
<sequence>MKHENNSCLHSLSIGLIINPIAGLGGAIALKGSDQVLWPDIFTAQHSRAYQRAYQTLKLLQPYVEQLTFFTVSDLMGAALLADLGMKHTVVYETDVTTNAQDTHLAAQAIVAQGIDLLLFAGGDGTARDLCQLNLTVPVLGIPSGVKMHSGVFAINPESAASLIEKLISGGGVVIESAEVRDLDEQLLQQAKVQTRFYGELNVPVDIRLVQQVKCATIESDELAQMDIAAYVIELLEPDVVYLLGVGSTCAAIMANLGYVHTLLGFDALLNQQLIGQDLTETDIGDLMARYPCKVILTATGGQGIILGRGNQQLSPTILRQMGRENLMIVLTPHKLQGLMGRALRLDTGDMHLNAAWRGLITVITGYQQQQLYYLE</sequence>
<comment type="caution">
    <text evidence="1">The sequence shown here is derived from an EMBL/GenBank/DDBJ whole genome shotgun (WGS) entry which is preliminary data.</text>
</comment>
<dbReference type="InterPro" id="IPR002504">
    <property type="entry name" value="NADK"/>
</dbReference>
<name>A0A2T5IWX5_9GAMM</name>
<dbReference type="InterPro" id="IPR039065">
    <property type="entry name" value="AcoX-like"/>
</dbReference>
<accession>A0A2T5IWX5</accession>
<dbReference type="OrthoDB" id="5511344at2"/>
<dbReference type="GO" id="GO:0005524">
    <property type="term" value="F:ATP binding"/>
    <property type="evidence" value="ECO:0007669"/>
    <property type="project" value="UniProtKB-ARBA"/>
</dbReference>
<evidence type="ECO:0000313" key="2">
    <source>
        <dbReference type="Proteomes" id="UP000244223"/>
    </source>
</evidence>
<keyword evidence="2" id="KW-1185">Reference proteome</keyword>
<dbReference type="SUPFAM" id="SSF111331">
    <property type="entry name" value="NAD kinase/diacylglycerol kinase-like"/>
    <property type="match status" value="1"/>
</dbReference>
<keyword evidence="1" id="KW-0808">Transferase</keyword>
<dbReference type="PIRSF" id="PIRSF016907">
    <property type="entry name" value="Kin_ATP-NAD"/>
    <property type="match status" value="1"/>
</dbReference>
<keyword evidence="1" id="KW-0418">Kinase</keyword>
<dbReference type="Gene3D" id="3.40.50.10330">
    <property type="entry name" value="Probable inorganic polyphosphate/atp-NAD kinase, domain 1"/>
    <property type="match status" value="1"/>
</dbReference>
<dbReference type="Pfam" id="PF01513">
    <property type="entry name" value="NAD_kinase"/>
    <property type="match status" value="1"/>
</dbReference>
<dbReference type="InterPro" id="IPR017438">
    <property type="entry name" value="ATP-NAD_kinase_N"/>
</dbReference>
<organism evidence="1 2">
    <name type="scientific">Agitococcus lubricus</name>
    <dbReference type="NCBI Taxonomy" id="1077255"/>
    <lineage>
        <taxon>Bacteria</taxon>
        <taxon>Pseudomonadati</taxon>
        <taxon>Pseudomonadota</taxon>
        <taxon>Gammaproteobacteria</taxon>
        <taxon>Moraxellales</taxon>
        <taxon>Moraxellaceae</taxon>
        <taxon>Agitococcus</taxon>
    </lineage>
</organism>
<dbReference type="GO" id="GO:0006741">
    <property type="term" value="P:NADP+ biosynthetic process"/>
    <property type="evidence" value="ECO:0007669"/>
    <property type="project" value="InterPro"/>
</dbReference>